<evidence type="ECO:0000313" key="2">
    <source>
        <dbReference type="EMBL" id="NOU71050.1"/>
    </source>
</evidence>
<dbReference type="Proteomes" id="UP000616779">
    <property type="component" value="Unassembled WGS sequence"/>
</dbReference>
<dbReference type="CDD" id="cd00761">
    <property type="entry name" value="Glyco_tranf_GTA_type"/>
    <property type="match status" value="1"/>
</dbReference>
<proteinExistence type="predicted"/>
<protein>
    <submittedName>
        <fullName evidence="2">Glycosyltransferase</fullName>
    </submittedName>
</protein>
<dbReference type="InterPro" id="IPR029044">
    <property type="entry name" value="Nucleotide-diphossugar_trans"/>
</dbReference>
<evidence type="ECO:0000313" key="3">
    <source>
        <dbReference type="Proteomes" id="UP000616779"/>
    </source>
</evidence>
<name>A0ABX1XR86_9BACL</name>
<comment type="caution">
    <text evidence="2">The sequence shown here is derived from an EMBL/GenBank/DDBJ whole genome shotgun (WGS) entry which is preliminary data.</text>
</comment>
<dbReference type="Gene3D" id="3.90.550.10">
    <property type="entry name" value="Spore Coat Polysaccharide Biosynthesis Protein SpsA, Chain A"/>
    <property type="match status" value="1"/>
</dbReference>
<sequence length="236" mass="27980">MVSQRKRGISIITCTNRPSFIGNVLENYERQRYPIKELIIVLNKSGMKLSKYRKKTKDHKNVSVYKRQEKVSLGECLNYAIKRTKHPYIAKFDDDDYYSKHYLTEQIKAMRRSKAHVVGKRAYLAFIKANNLLILHSPKKQHKFVTWVTGGTLLFKRRVFNKVRFPKVSINEDVIFANRCRINRFKVYSSSPYNYVMIRRKNKKGHTWKASDDHLLSRSQIVAKTRNFRKMSTRAK</sequence>
<gene>
    <name evidence="2" type="ORF">GC098_06325</name>
</gene>
<evidence type="ECO:0000259" key="1">
    <source>
        <dbReference type="Pfam" id="PF00535"/>
    </source>
</evidence>
<dbReference type="PANTHER" id="PTHR43685:SF2">
    <property type="entry name" value="GLYCOSYLTRANSFERASE 2-LIKE DOMAIN-CONTAINING PROTEIN"/>
    <property type="match status" value="1"/>
</dbReference>
<organism evidence="2 3">
    <name type="scientific">Paenibacillus phytorum</name>
    <dbReference type="NCBI Taxonomy" id="2654977"/>
    <lineage>
        <taxon>Bacteria</taxon>
        <taxon>Bacillati</taxon>
        <taxon>Bacillota</taxon>
        <taxon>Bacilli</taxon>
        <taxon>Bacillales</taxon>
        <taxon>Paenibacillaceae</taxon>
        <taxon>Paenibacillus</taxon>
    </lineage>
</organism>
<dbReference type="PANTHER" id="PTHR43685">
    <property type="entry name" value="GLYCOSYLTRANSFERASE"/>
    <property type="match status" value="1"/>
</dbReference>
<dbReference type="Pfam" id="PF00535">
    <property type="entry name" value="Glycos_transf_2"/>
    <property type="match status" value="1"/>
</dbReference>
<dbReference type="InterPro" id="IPR001173">
    <property type="entry name" value="Glyco_trans_2-like"/>
</dbReference>
<accession>A0ABX1XR86</accession>
<dbReference type="SUPFAM" id="SSF53448">
    <property type="entry name" value="Nucleotide-diphospho-sugar transferases"/>
    <property type="match status" value="1"/>
</dbReference>
<keyword evidence="3" id="KW-1185">Reference proteome</keyword>
<dbReference type="InterPro" id="IPR050834">
    <property type="entry name" value="Glycosyltransf_2"/>
</dbReference>
<feature type="domain" description="Glycosyltransferase 2-like" evidence="1">
    <location>
        <begin position="11"/>
        <end position="122"/>
    </location>
</feature>
<reference evidence="2 3" key="1">
    <citation type="submission" date="2019-10" db="EMBL/GenBank/DDBJ databases">
        <title>Description of Paenibacillus terrestris sp. nov.</title>
        <authorList>
            <person name="Carlier A."/>
            <person name="Qi S."/>
        </authorList>
    </citation>
    <scope>NUCLEOTIDE SEQUENCE [LARGE SCALE GENOMIC DNA]</scope>
    <source>
        <strain evidence="2 3">LMG 31458</strain>
    </source>
</reference>
<dbReference type="EMBL" id="WHOA01000039">
    <property type="protein sequence ID" value="NOU71050.1"/>
    <property type="molecule type" value="Genomic_DNA"/>
</dbReference>